<gene>
    <name evidence="2" type="ORF">SMB34_20865</name>
</gene>
<dbReference type="PROSITE" id="PS51459">
    <property type="entry name" value="FIDO"/>
    <property type="match status" value="1"/>
</dbReference>
<protein>
    <recommendedName>
        <fullName evidence="1">Fido domain-containing protein</fullName>
    </recommendedName>
</protein>
<dbReference type="InterPro" id="IPR036597">
    <property type="entry name" value="Fido-like_dom_sf"/>
</dbReference>
<dbReference type="Gene3D" id="1.10.3290.10">
    <property type="entry name" value="Fido-like domain"/>
    <property type="match status" value="1"/>
</dbReference>
<feature type="domain" description="Fido" evidence="1">
    <location>
        <begin position="249"/>
        <end position="399"/>
    </location>
</feature>
<reference evidence="2 3" key="1">
    <citation type="submission" date="2013-07" db="EMBL/GenBank/DDBJ databases">
        <title>Thalassospira permensis NBRC 106175 Genome Sequencing.</title>
        <authorList>
            <person name="Lai Q."/>
            <person name="Shao Z."/>
        </authorList>
    </citation>
    <scope>NUCLEOTIDE SEQUENCE [LARGE SCALE GENOMIC DNA]</scope>
    <source>
        <strain evidence="2 3">NBRC 106175</strain>
    </source>
</reference>
<dbReference type="Proteomes" id="UP000027463">
    <property type="component" value="Unassembled WGS sequence"/>
</dbReference>
<accession>A0ABR4TMF2</accession>
<name>A0ABR4TMF2_9PROT</name>
<dbReference type="EMBL" id="AUNC01000033">
    <property type="protein sequence ID" value="KEO54580.1"/>
    <property type="molecule type" value="Genomic_DNA"/>
</dbReference>
<dbReference type="SUPFAM" id="SSF140931">
    <property type="entry name" value="Fic-like"/>
    <property type="match status" value="1"/>
</dbReference>
<dbReference type="Pfam" id="PF02661">
    <property type="entry name" value="Fic"/>
    <property type="match status" value="1"/>
</dbReference>
<proteinExistence type="predicted"/>
<evidence type="ECO:0000313" key="3">
    <source>
        <dbReference type="Proteomes" id="UP000027463"/>
    </source>
</evidence>
<keyword evidence="3" id="KW-1185">Reference proteome</keyword>
<organism evidence="2 3">
    <name type="scientific">Thalassospira permensis NBRC 106175</name>
    <dbReference type="NCBI Taxonomy" id="1353532"/>
    <lineage>
        <taxon>Bacteria</taxon>
        <taxon>Pseudomonadati</taxon>
        <taxon>Pseudomonadota</taxon>
        <taxon>Alphaproteobacteria</taxon>
        <taxon>Rhodospirillales</taxon>
        <taxon>Thalassospiraceae</taxon>
        <taxon>Thalassospira</taxon>
    </lineage>
</organism>
<comment type="caution">
    <text evidence="2">The sequence shown here is derived from an EMBL/GenBank/DDBJ whole genome shotgun (WGS) entry which is preliminary data.</text>
</comment>
<evidence type="ECO:0000259" key="1">
    <source>
        <dbReference type="PROSITE" id="PS51459"/>
    </source>
</evidence>
<evidence type="ECO:0000313" key="2">
    <source>
        <dbReference type="EMBL" id="KEO54580.1"/>
    </source>
</evidence>
<dbReference type="InterPro" id="IPR003812">
    <property type="entry name" value="Fido"/>
</dbReference>
<dbReference type="RefSeq" id="WP_037991176.1">
    <property type="nucleotide sequence ID" value="NZ_AUNC01000033.1"/>
</dbReference>
<sequence length="514" mass="58159">MYFVSATPLTFQDELVPEGTTLVGLSALVYALDVQAPVRVACCVSEKHIRGGSRVEGGWKVFDKRFLLGETFGDHLTFALKHEAMDLLVLKRVFDAIDPGEMKAFVLSAPTGAPSRRAWFLYETLTGNQLDVQDAPNVAFVDLLDPKAYFTAEPRPSKRHKVRDNLLGNARFCPVIRRTPALEDFCTLMLADKAHEAVGRIGKHIIARAASFMLLADSRASFEIEGERPPRSRLERWGKAVQQAGKNPLDMAEIIRLHGVLIEDNRFIKVGLRQDGVFLGERDRYGEPLPEFIGACPDDLENLTAGLIEANTRMREAGLDAVLQAAATAFGFVYVHPHEDGNGRLHRCLIQHVLAERKFTPPGMVFPVSSVMLDRIDAYKATLQGHSGPLMRYIEWQPTPERNVEVLNDTADLYRYYDCTDEAEFLYACVCHTVEHDLPREIDYIRRHDEAMRAIMEAIEMPDRLAEDFIMFMRQNQWELPKRRRSNEFEALTDTEVSMLENIVRDAFGGFENA</sequence>